<dbReference type="KEGG" id="sesp:BN6_16740"/>
<sequence>MDDSTASWLYQIVVIACLVSAIVVGVRAWWYYNRRK</sequence>
<dbReference type="EMBL" id="HE804045">
    <property type="protein sequence ID" value="CCH28996.1"/>
    <property type="molecule type" value="Genomic_DNA"/>
</dbReference>
<keyword evidence="1" id="KW-1133">Transmembrane helix</keyword>
<dbReference type="Proteomes" id="UP000006281">
    <property type="component" value="Chromosome"/>
</dbReference>
<accession>K0JSY8</accession>
<keyword evidence="1" id="KW-0472">Membrane</keyword>
<reference evidence="2 3" key="1">
    <citation type="journal article" date="2012" name="BMC Genomics">
        <title>Complete genome sequence of Saccharothrix espanaensis DSM 44229T and comparison to the other completely sequenced Pseudonocardiaceae.</title>
        <authorList>
            <person name="Strobel T."/>
            <person name="Al-Dilaimi A."/>
            <person name="Blom J."/>
            <person name="Gessner A."/>
            <person name="Kalinowski J."/>
            <person name="Luzhetska M."/>
            <person name="Puhler A."/>
            <person name="Szczepanowski R."/>
            <person name="Bechthold A."/>
            <person name="Ruckert C."/>
        </authorList>
    </citation>
    <scope>NUCLEOTIDE SEQUENCE [LARGE SCALE GENOMIC DNA]</scope>
    <source>
        <strain evidence="3">ATCC 51144 / DSM 44229 / JCM 9112 / NBRC 15066 / NRRL 15764</strain>
    </source>
</reference>
<keyword evidence="1" id="KW-0812">Transmembrane</keyword>
<dbReference type="AlphaFoldDB" id="K0JSY8"/>
<keyword evidence="3" id="KW-1185">Reference proteome</keyword>
<evidence type="ECO:0000313" key="2">
    <source>
        <dbReference type="EMBL" id="CCH28996.1"/>
    </source>
</evidence>
<feature type="transmembrane region" description="Helical" evidence="1">
    <location>
        <begin position="12"/>
        <end position="32"/>
    </location>
</feature>
<organism evidence="2 3">
    <name type="scientific">Saccharothrix espanaensis (strain ATCC 51144 / DSM 44229 / JCM 9112 / NBRC 15066 / NRRL 15764)</name>
    <dbReference type="NCBI Taxonomy" id="1179773"/>
    <lineage>
        <taxon>Bacteria</taxon>
        <taxon>Bacillati</taxon>
        <taxon>Actinomycetota</taxon>
        <taxon>Actinomycetes</taxon>
        <taxon>Pseudonocardiales</taxon>
        <taxon>Pseudonocardiaceae</taxon>
        <taxon>Saccharothrix</taxon>
    </lineage>
</organism>
<protein>
    <submittedName>
        <fullName evidence="2">Putative membrane protein</fullName>
    </submittedName>
</protein>
<gene>
    <name evidence="2" type="ordered locus">BN6_16740</name>
</gene>
<name>K0JSY8_SACES</name>
<evidence type="ECO:0000313" key="3">
    <source>
        <dbReference type="Proteomes" id="UP000006281"/>
    </source>
</evidence>
<evidence type="ECO:0000256" key="1">
    <source>
        <dbReference type="SAM" id="Phobius"/>
    </source>
</evidence>
<proteinExistence type="predicted"/>
<dbReference type="HOGENOM" id="CLU_3358292_0_0_11"/>